<name>A0A2T8IH85_9POAL</name>
<evidence type="ECO:0000313" key="2">
    <source>
        <dbReference type="EMBL" id="PVH37044.1"/>
    </source>
</evidence>
<proteinExistence type="predicted"/>
<gene>
    <name evidence="2" type="ORF">PAHAL_6G229900</name>
</gene>
<accession>A0A2T8IH85</accession>
<reference evidence="2" key="1">
    <citation type="submission" date="2018-04" db="EMBL/GenBank/DDBJ databases">
        <title>WGS assembly of Panicum hallii.</title>
        <authorList>
            <person name="Lovell J."/>
            <person name="Jenkins J."/>
            <person name="Lowry D."/>
            <person name="Mamidi S."/>
            <person name="Sreedasyam A."/>
            <person name="Weng X."/>
            <person name="Barry K."/>
            <person name="Bonette J."/>
            <person name="Campitelli B."/>
            <person name="Daum C."/>
            <person name="Gordon S."/>
            <person name="Gould B."/>
            <person name="Lipzen A."/>
            <person name="Macqueen A."/>
            <person name="Palacio-Mejia J."/>
            <person name="Plott C."/>
            <person name="Shakirov E."/>
            <person name="Shu S."/>
            <person name="Yoshinaga Y."/>
            <person name="Zane M."/>
            <person name="Rokhsar D."/>
            <person name="Grimwood J."/>
            <person name="Schmutz J."/>
            <person name="Juenger T."/>
        </authorList>
    </citation>
    <scope>NUCLEOTIDE SEQUENCE [LARGE SCALE GENOMIC DNA]</scope>
    <source>
        <strain evidence="2">FIL2</strain>
    </source>
</reference>
<dbReference type="EMBL" id="CM008051">
    <property type="protein sequence ID" value="PVH37044.1"/>
    <property type="molecule type" value="Genomic_DNA"/>
</dbReference>
<feature type="compositionally biased region" description="Polar residues" evidence="1">
    <location>
        <begin position="111"/>
        <end position="124"/>
    </location>
</feature>
<dbReference type="Gramene" id="PVH37044">
    <property type="protein sequence ID" value="PVH37044"/>
    <property type="gene ID" value="PAHAL_6G229900"/>
</dbReference>
<evidence type="ECO:0000256" key="1">
    <source>
        <dbReference type="SAM" id="MobiDB-lite"/>
    </source>
</evidence>
<protein>
    <submittedName>
        <fullName evidence="2">Uncharacterized protein</fullName>
    </submittedName>
</protein>
<dbReference type="Proteomes" id="UP000243499">
    <property type="component" value="Chromosome 6"/>
</dbReference>
<organism evidence="2">
    <name type="scientific">Panicum hallii</name>
    <dbReference type="NCBI Taxonomy" id="206008"/>
    <lineage>
        <taxon>Eukaryota</taxon>
        <taxon>Viridiplantae</taxon>
        <taxon>Streptophyta</taxon>
        <taxon>Embryophyta</taxon>
        <taxon>Tracheophyta</taxon>
        <taxon>Spermatophyta</taxon>
        <taxon>Magnoliopsida</taxon>
        <taxon>Liliopsida</taxon>
        <taxon>Poales</taxon>
        <taxon>Poaceae</taxon>
        <taxon>PACMAD clade</taxon>
        <taxon>Panicoideae</taxon>
        <taxon>Panicodae</taxon>
        <taxon>Paniceae</taxon>
        <taxon>Panicinae</taxon>
        <taxon>Panicum</taxon>
        <taxon>Panicum sect. Panicum</taxon>
    </lineage>
</organism>
<feature type="region of interest" description="Disordered" evidence="1">
    <location>
        <begin position="85"/>
        <end position="124"/>
    </location>
</feature>
<dbReference type="AlphaFoldDB" id="A0A2T8IH85"/>
<sequence length="124" mass="13769">MRELQEKVRLQFDCRRLELESRTQVLNTVIENLKNRSCFKELSERTNISLPLFPEPSSVLSLLLATSRTGDSPVNLDVNGAASVHVNSSEDHGVNGADNAHPDPREEDTINDASMAQRDSSQHA</sequence>